<dbReference type="Gene3D" id="1.10.155.10">
    <property type="entry name" value="Chemotaxis receptor methyltransferase CheR, N-terminal domain"/>
    <property type="match status" value="1"/>
</dbReference>
<comment type="catalytic activity">
    <reaction evidence="1">
        <text>L-glutamyl-[protein] + S-adenosyl-L-methionine = [protein]-L-glutamate 5-O-methyl ester + S-adenosyl-L-homocysteine</text>
        <dbReference type="Rhea" id="RHEA:24452"/>
        <dbReference type="Rhea" id="RHEA-COMP:10208"/>
        <dbReference type="Rhea" id="RHEA-COMP:10311"/>
        <dbReference type="ChEBI" id="CHEBI:29973"/>
        <dbReference type="ChEBI" id="CHEBI:57856"/>
        <dbReference type="ChEBI" id="CHEBI:59789"/>
        <dbReference type="ChEBI" id="CHEBI:82795"/>
        <dbReference type="EC" id="2.1.1.80"/>
    </reaction>
</comment>
<keyword evidence="4 7" id="KW-0808">Transferase</keyword>
<dbReference type="GO" id="GO:0008983">
    <property type="term" value="F:protein-glutamate O-methyltransferase activity"/>
    <property type="evidence" value="ECO:0007669"/>
    <property type="project" value="UniProtKB-EC"/>
</dbReference>
<dbReference type="SUPFAM" id="SSF53335">
    <property type="entry name" value="S-adenosyl-L-methionine-dependent methyltransferases"/>
    <property type="match status" value="1"/>
</dbReference>
<reference evidence="7 8" key="1">
    <citation type="submission" date="2018-08" db="EMBL/GenBank/DDBJ databases">
        <title>Henriciella mobilis sp. nov., isolated from seawater.</title>
        <authorList>
            <person name="Cheng H."/>
            <person name="Wu Y.-H."/>
            <person name="Xu X.-W."/>
            <person name="Guo L.-L."/>
        </authorList>
    </citation>
    <scope>NUCLEOTIDE SEQUENCE [LARGE SCALE GENOMIC DNA]</scope>
    <source>
        <strain evidence="7 8">JN25</strain>
    </source>
</reference>
<evidence type="ECO:0000256" key="2">
    <source>
        <dbReference type="ARBA" id="ARBA00012534"/>
    </source>
</evidence>
<dbReference type="EMBL" id="QWFX01000006">
    <property type="protein sequence ID" value="RIJ30575.1"/>
    <property type="molecule type" value="Genomic_DNA"/>
</dbReference>
<protein>
    <recommendedName>
        <fullName evidence="2">protein-glutamate O-methyltransferase</fullName>
        <ecNumber evidence="2">2.1.1.80</ecNumber>
    </recommendedName>
</protein>
<dbReference type="AlphaFoldDB" id="A0A399RLH5"/>
<dbReference type="SUPFAM" id="SSF47757">
    <property type="entry name" value="Chemotaxis receptor methyltransferase CheR, N-terminal domain"/>
    <property type="match status" value="1"/>
</dbReference>
<dbReference type="InterPro" id="IPR050903">
    <property type="entry name" value="Bact_Chemotaxis_MeTrfase"/>
</dbReference>
<gene>
    <name evidence="7" type="ORF">D1223_08100</name>
</gene>
<dbReference type="Proteomes" id="UP000266385">
    <property type="component" value="Unassembled WGS sequence"/>
</dbReference>
<dbReference type="EC" id="2.1.1.80" evidence="2"/>
<dbReference type="PANTHER" id="PTHR24422:SF21">
    <property type="entry name" value="CHEMOTAXIS PROTEIN METHYLTRANSFERASE 1"/>
    <property type="match status" value="1"/>
</dbReference>
<dbReference type="SMART" id="SM00138">
    <property type="entry name" value="MeTrc"/>
    <property type="match status" value="1"/>
</dbReference>
<dbReference type="Pfam" id="PF01739">
    <property type="entry name" value="CheR"/>
    <property type="match status" value="1"/>
</dbReference>
<dbReference type="Gene3D" id="3.40.50.150">
    <property type="entry name" value="Vaccinia Virus protein VP39"/>
    <property type="match status" value="1"/>
</dbReference>
<dbReference type="PANTHER" id="PTHR24422">
    <property type="entry name" value="CHEMOTAXIS PROTEIN METHYLTRANSFERASE"/>
    <property type="match status" value="1"/>
</dbReference>
<comment type="caution">
    <text evidence="7">The sequence shown here is derived from an EMBL/GenBank/DDBJ whole genome shotgun (WGS) entry which is preliminary data.</text>
</comment>
<proteinExistence type="predicted"/>
<keyword evidence="3 7" id="KW-0489">Methyltransferase</keyword>
<dbReference type="InterPro" id="IPR036804">
    <property type="entry name" value="CheR_N_sf"/>
</dbReference>
<evidence type="ECO:0000313" key="7">
    <source>
        <dbReference type="EMBL" id="RIJ30575.1"/>
    </source>
</evidence>
<evidence type="ECO:0000256" key="3">
    <source>
        <dbReference type="ARBA" id="ARBA00022603"/>
    </source>
</evidence>
<dbReference type="OrthoDB" id="9816309at2"/>
<evidence type="ECO:0000256" key="4">
    <source>
        <dbReference type="ARBA" id="ARBA00022679"/>
    </source>
</evidence>
<keyword evidence="5" id="KW-0949">S-adenosyl-L-methionine</keyword>
<organism evidence="7 8">
    <name type="scientific">Henriciella mobilis</name>
    <dbReference type="NCBI Taxonomy" id="2305467"/>
    <lineage>
        <taxon>Bacteria</taxon>
        <taxon>Pseudomonadati</taxon>
        <taxon>Pseudomonadota</taxon>
        <taxon>Alphaproteobacteria</taxon>
        <taxon>Hyphomonadales</taxon>
        <taxon>Hyphomonadaceae</taxon>
        <taxon>Henriciella</taxon>
    </lineage>
</organism>
<accession>A0A399RLH5</accession>
<dbReference type="InterPro" id="IPR022642">
    <property type="entry name" value="CheR_C"/>
</dbReference>
<dbReference type="RefSeq" id="WP_119375885.1">
    <property type="nucleotide sequence ID" value="NZ_QWFX01000006.1"/>
</dbReference>
<dbReference type="PROSITE" id="PS50123">
    <property type="entry name" value="CHER"/>
    <property type="match status" value="1"/>
</dbReference>
<dbReference type="InterPro" id="IPR029063">
    <property type="entry name" value="SAM-dependent_MTases_sf"/>
</dbReference>
<evidence type="ECO:0000256" key="1">
    <source>
        <dbReference type="ARBA" id="ARBA00001541"/>
    </source>
</evidence>
<evidence type="ECO:0000259" key="6">
    <source>
        <dbReference type="PROSITE" id="PS50123"/>
    </source>
</evidence>
<evidence type="ECO:0000256" key="5">
    <source>
        <dbReference type="ARBA" id="ARBA00022691"/>
    </source>
</evidence>
<dbReference type="InterPro" id="IPR000780">
    <property type="entry name" value="CheR_MeTrfase"/>
</dbReference>
<sequence>MDESVYQEIADLAREGAGLLIPQSRSYLIEARLAPILRREGFSEVAELVACLKARPNTKLHKETVAALTSKLTSFFRERDMLERIASHILPMMAESAGEEPLRIWCAGGAGGHEAYSLAILLEESDQLRDRPIEILTTDISDACSEAARAGKFGHFDVQRGLSIHRLLEHFARQPDGQWQVTSTLADRIGIRTHNLLDDASGLGLFDVILCRNVIKDMTREARNQTLLNLARQLTDGGVLILGKDETATGLIDGLEPSRDLRGGYTRKVARGALATKAA</sequence>
<feature type="domain" description="CheR-type methyltransferase" evidence="6">
    <location>
        <begin position="1"/>
        <end position="272"/>
    </location>
</feature>
<keyword evidence="8" id="KW-1185">Reference proteome</keyword>
<dbReference type="GO" id="GO:0032259">
    <property type="term" value="P:methylation"/>
    <property type="evidence" value="ECO:0007669"/>
    <property type="project" value="UniProtKB-KW"/>
</dbReference>
<evidence type="ECO:0000313" key="8">
    <source>
        <dbReference type="Proteomes" id="UP000266385"/>
    </source>
</evidence>
<dbReference type="PRINTS" id="PR00996">
    <property type="entry name" value="CHERMTFRASE"/>
</dbReference>
<name>A0A399RLH5_9PROT</name>